<evidence type="ECO:0000256" key="6">
    <source>
        <dbReference type="ARBA" id="ARBA00022692"/>
    </source>
</evidence>
<dbReference type="InterPro" id="IPR014168">
    <property type="entry name" value="Tol-Pal_TolR"/>
</dbReference>
<keyword evidence="9 10" id="KW-0131">Cell cycle</keyword>
<comment type="similarity">
    <text evidence="2 10">Belongs to the ExbD/TolR family.</text>
</comment>
<gene>
    <name evidence="10" type="primary">tolR</name>
    <name evidence="11" type="ORF">SAMN04488038_108168</name>
</gene>
<evidence type="ECO:0000256" key="8">
    <source>
        <dbReference type="ARBA" id="ARBA00023136"/>
    </source>
</evidence>
<keyword evidence="5 10" id="KW-0132">Cell division</keyword>
<dbReference type="GO" id="GO:0005886">
    <property type="term" value="C:plasma membrane"/>
    <property type="evidence" value="ECO:0007669"/>
    <property type="project" value="UniProtKB-SubCell"/>
</dbReference>
<protein>
    <recommendedName>
        <fullName evidence="10">Tol-Pal system protein TolR</fullName>
    </recommendedName>
</protein>
<dbReference type="InterPro" id="IPR003400">
    <property type="entry name" value="ExbD"/>
</dbReference>
<dbReference type="EMBL" id="FOFS01000008">
    <property type="protein sequence ID" value="SEQ61519.1"/>
    <property type="molecule type" value="Genomic_DNA"/>
</dbReference>
<accession>A0A1H9HGQ9</accession>
<name>A0A1H9HGQ9_9GAMM</name>
<keyword evidence="3 10" id="KW-1003">Cell membrane</keyword>
<dbReference type="OrthoDB" id="9798629at2"/>
<comment type="subcellular location">
    <subcellularLocation>
        <location evidence="10">Cell inner membrane</location>
        <topology evidence="10">Single-pass membrane protein</topology>
    </subcellularLocation>
    <subcellularLocation>
        <location evidence="1">Cell membrane</location>
        <topology evidence="1">Single-pass membrane protein</topology>
    </subcellularLocation>
</comment>
<evidence type="ECO:0000256" key="3">
    <source>
        <dbReference type="ARBA" id="ARBA00022475"/>
    </source>
</evidence>
<comment type="function">
    <text evidence="10">Part of the Tol-Pal system, which plays a role in outer membrane invagination during cell division and is important for maintaining outer membrane integrity.</text>
</comment>
<evidence type="ECO:0000256" key="7">
    <source>
        <dbReference type="ARBA" id="ARBA00022989"/>
    </source>
</evidence>
<evidence type="ECO:0000256" key="9">
    <source>
        <dbReference type="ARBA" id="ARBA00023306"/>
    </source>
</evidence>
<dbReference type="PANTHER" id="PTHR30558:SF7">
    <property type="entry name" value="TOL-PAL SYSTEM PROTEIN TOLR"/>
    <property type="match status" value="1"/>
</dbReference>
<sequence>MGASLPQRGGKKRRMNAEINVVPYIDVMLVLLIIFMVTAPLLTQGIEVQLPEANAQSLSSQNEDVIFSVTADGRFLLNVGDKQSQALDDTALEDKVRTLMTERPEQMILVEGDAKVPYEHVARGMAILRSAGVTKIGFVTTPAEAKPGRGSR</sequence>
<keyword evidence="8 10" id="KW-0472">Membrane</keyword>
<dbReference type="STRING" id="489703.SAMN04488038_108168"/>
<dbReference type="HAMAP" id="MF_02203">
    <property type="entry name" value="TolR"/>
    <property type="match status" value="1"/>
</dbReference>
<keyword evidence="4 10" id="KW-0997">Cell inner membrane</keyword>
<dbReference type="NCBIfam" id="TIGR02801">
    <property type="entry name" value="tolR"/>
    <property type="match status" value="1"/>
</dbReference>
<evidence type="ECO:0000256" key="4">
    <source>
        <dbReference type="ARBA" id="ARBA00022519"/>
    </source>
</evidence>
<evidence type="ECO:0000256" key="10">
    <source>
        <dbReference type="HAMAP-Rule" id="MF_02203"/>
    </source>
</evidence>
<dbReference type="AlphaFoldDB" id="A0A1H9HGQ9"/>
<evidence type="ECO:0000313" key="11">
    <source>
        <dbReference type="EMBL" id="SEQ61519.1"/>
    </source>
</evidence>
<keyword evidence="7 10" id="KW-1133">Transmembrane helix</keyword>
<reference evidence="11 12" key="1">
    <citation type="submission" date="2016-10" db="EMBL/GenBank/DDBJ databases">
        <authorList>
            <person name="de Groot N.N."/>
        </authorList>
    </citation>
    <scope>NUCLEOTIDE SEQUENCE [LARGE SCALE GENOMIC DNA]</scope>
    <source>
        <strain evidence="11 12">DSM 25927</strain>
    </source>
</reference>
<evidence type="ECO:0000256" key="5">
    <source>
        <dbReference type="ARBA" id="ARBA00022618"/>
    </source>
</evidence>
<evidence type="ECO:0000313" key="12">
    <source>
        <dbReference type="Proteomes" id="UP000199233"/>
    </source>
</evidence>
<keyword evidence="12" id="KW-1185">Reference proteome</keyword>
<dbReference type="GO" id="GO:0022857">
    <property type="term" value="F:transmembrane transporter activity"/>
    <property type="evidence" value="ECO:0007669"/>
    <property type="project" value="InterPro"/>
</dbReference>
<evidence type="ECO:0000256" key="1">
    <source>
        <dbReference type="ARBA" id="ARBA00004162"/>
    </source>
</evidence>
<organism evidence="11 12">
    <name type="scientific">Solimonas aquatica</name>
    <dbReference type="NCBI Taxonomy" id="489703"/>
    <lineage>
        <taxon>Bacteria</taxon>
        <taxon>Pseudomonadati</taxon>
        <taxon>Pseudomonadota</taxon>
        <taxon>Gammaproteobacteria</taxon>
        <taxon>Nevskiales</taxon>
        <taxon>Nevskiaceae</taxon>
        <taxon>Solimonas</taxon>
    </lineage>
</organism>
<dbReference type="Gene3D" id="3.30.420.270">
    <property type="match status" value="1"/>
</dbReference>
<dbReference type="Proteomes" id="UP000199233">
    <property type="component" value="Unassembled WGS sequence"/>
</dbReference>
<evidence type="ECO:0000256" key="2">
    <source>
        <dbReference type="ARBA" id="ARBA00005811"/>
    </source>
</evidence>
<dbReference type="GO" id="GO:0015031">
    <property type="term" value="P:protein transport"/>
    <property type="evidence" value="ECO:0007669"/>
    <property type="project" value="InterPro"/>
</dbReference>
<dbReference type="Pfam" id="PF02472">
    <property type="entry name" value="ExbD"/>
    <property type="match status" value="1"/>
</dbReference>
<proteinExistence type="inferred from homology"/>
<dbReference type="PANTHER" id="PTHR30558">
    <property type="entry name" value="EXBD MEMBRANE COMPONENT OF PMF-DRIVEN MACROMOLECULE IMPORT SYSTEM"/>
    <property type="match status" value="1"/>
</dbReference>
<dbReference type="GO" id="GO:0051301">
    <property type="term" value="P:cell division"/>
    <property type="evidence" value="ECO:0007669"/>
    <property type="project" value="UniProtKB-UniRule"/>
</dbReference>
<comment type="subunit">
    <text evidence="10">The Tol-Pal system is composed of five core proteins: the inner membrane proteins TolA, TolQ and TolR, the periplasmic protein TolB and the outer membrane protein Pal. They form a network linking the inner and outer membranes and the peptidoglycan layer.</text>
</comment>
<keyword evidence="6 10" id="KW-0812">Transmembrane</keyword>
<feature type="transmembrane region" description="Helical" evidence="10">
    <location>
        <begin position="21"/>
        <end position="42"/>
    </location>
</feature>